<dbReference type="RefSeq" id="WP_034817838.1">
    <property type="nucleotide sequence ID" value="NZ_JANIEK010000105.1"/>
</dbReference>
<feature type="domain" description="RNA polymerase sigma-70 region 2" evidence="1">
    <location>
        <begin position="11"/>
        <end position="72"/>
    </location>
</feature>
<evidence type="ECO:0000313" key="2">
    <source>
        <dbReference type="EMBL" id="MCT4796770.1"/>
    </source>
</evidence>
<protein>
    <submittedName>
        <fullName evidence="2">Sigma-70 family RNA polymerase sigma factor</fullName>
    </submittedName>
</protein>
<evidence type="ECO:0000313" key="3">
    <source>
        <dbReference type="Proteomes" id="UP001206821"/>
    </source>
</evidence>
<name>A0ABT2L3R3_9BACL</name>
<proteinExistence type="predicted"/>
<dbReference type="InterPro" id="IPR007627">
    <property type="entry name" value="RNA_pol_sigma70_r2"/>
</dbReference>
<dbReference type="EMBL" id="JANIEK010000105">
    <property type="protein sequence ID" value="MCT4796770.1"/>
    <property type="molecule type" value="Genomic_DNA"/>
</dbReference>
<comment type="caution">
    <text evidence="2">The sequence shown here is derived from an EMBL/GenBank/DDBJ whole genome shotgun (WGS) entry which is preliminary data.</text>
</comment>
<accession>A0ABT2L3R3</accession>
<keyword evidence="3" id="KW-1185">Reference proteome</keyword>
<evidence type="ECO:0000259" key="1">
    <source>
        <dbReference type="Pfam" id="PF04542"/>
    </source>
</evidence>
<gene>
    <name evidence="2" type="ORF">NQG31_14570</name>
</gene>
<dbReference type="Proteomes" id="UP001206821">
    <property type="component" value="Unassembled WGS sequence"/>
</dbReference>
<dbReference type="InterPro" id="IPR013325">
    <property type="entry name" value="RNA_pol_sigma_r2"/>
</dbReference>
<dbReference type="Pfam" id="PF04542">
    <property type="entry name" value="Sigma70_r2"/>
    <property type="match status" value="1"/>
</dbReference>
<dbReference type="SUPFAM" id="SSF88946">
    <property type="entry name" value="Sigma2 domain of RNA polymerase sigma factors"/>
    <property type="match status" value="1"/>
</dbReference>
<reference evidence="2 3" key="1">
    <citation type="submission" date="2022-07" db="EMBL/GenBank/DDBJ databases">
        <title>Genomic and pangenome structural analysis of the polyextremophile Exiguobacterium.</title>
        <authorList>
            <person name="Shen L."/>
        </authorList>
    </citation>
    <scope>NUCLEOTIDE SEQUENCE [LARGE SCALE GENOMIC DNA]</scope>
    <source>
        <strain evidence="2 3">12_1</strain>
    </source>
</reference>
<sequence length="146" mass="17083">MSDFNEQLNDWEPMIHYVIRTLHIHPNEIDDCAQAGRIALWRALLGEKTLSKTYCFIRIRGAILNHRAKQKKTLVHEVTCEHLPETGQSPLPFHLWLSDQENSLPPRHYALLCHMLCGTEDTLGYSPSRLRAYRAELYRMLREDTN</sequence>
<organism evidence="2 3">
    <name type="scientific">Exiguobacterium alkaliphilum</name>
    <dbReference type="NCBI Taxonomy" id="1428684"/>
    <lineage>
        <taxon>Bacteria</taxon>
        <taxon>Bacillati</taxon>
        <taxon>Bacillota</taxon>
        <taxon>Bacilli</taxon>
        <taxon>Bacillales</taxon>
        <taxon>Bacillales Family XII. Incertae Sedis</taxon>
        <taxon>Exiguobacterium</taxon>
    </lineage>
</organism>